<reference evidence="2" key="1">
    <citation type="submission" date="2019-08" db="EMBL/GenBank/DDBJ databases">
        <title>Complete genome sequence of a mangrove-derived Streptomyces xiamenensis.</title>
        <authorList>
            <person name="Xu J."/>
        </authorList>
    </citation>
    <scope>NUCLEOTIDE SEQUENCE</scope>
    <source>
        <strain evidence="2">318</strain>
    </source>
</reference>
<dbReference type="KEGG" id="sxi:SXIM_50030"/>
<dbReference type="RefSeq" id="WP_030731440.1">
    <property type="nucleotide sequence ID" value="NZ_CP009922.3"/>
</dbReference>
<evidence type="ECO:0000313" key="2">
    <source>
        <dbReference type="EMBL" id="AKG46387.1"/>
    </source>
</evidence>
<dbReference type="STRING" id="408015.SXIM_50030"/>
<dbReference type="Pfam" id="PF04149">
    <property type="entry name" value="DUF397"/>
    <property type="match status" value="1"/>
</dbReference>
<dbReference type="AlphaFoldDB" id="A0A0F7FZT5"/>
<dbReference type="EMBL" id="CP009922">
    <property type="protein sequence ID" value="AKG46387.1"/>
    <property type="molecule type" value="Genomic_DNA"/>
</dbReference>
<accession>A0A0F7FZT5</accession>
<dbReference type="PATRIC" id="fig|408015.6.peg.5069"/>
<dbReference type="Proteomes" id="UP000034034">
    <property type="component" value="Chromosome"/>
</dbReference>
<name>A0A0F7FZT5_9ACTN</name>
<organism evidence="2 3">
    <name type="scientific">Streptomyces xiamenensis</name>
    <dbReference type="NCBI Taxonomy" id="408015"/>
    <lineage>
        <taxon>Bacteria</taxon>
        <taxon>Bacillati</taxon>
        <taxon>Actinomycetota</taxon>
        <taxon>Actinomycetes</taxon>
        <taxon>Kitasatosporales</taxon>
        <taxon>Streptomycetaceae</taxon>
        <taxon>Streptomyces</taxon>
    </lineage>
</organism>
<protein>
    <recommendedName>
        <fullName evidence="1">DUF397 domain-containing protein</fullName>
    </recommendedName>
</protein>
<feature type="domain" description="DUF397" evidence="1">
    <location>
        <begin position="16"/>
        <end position="69"/>
    </location>
</feature>
<evidence type="ECO:0000259" key="1">
    <source>
        <dbReference type="Pfam" id="PF04149"/>
    </source>
</evidence>
<sequence length="81" mass="8471">MPQFANGMSAERLEGAVWRKSARSNPSGNCVEVAALADGAVAVRNSRDPLGPALIYTRAEMSAFINGAKDGDFDDLADVTG</sequence>
<gene>
    <name evidence="2" type="ORF">SXIM_50030</name>
</gene>
<proteinExistence type="predicted"/>
<keyword evidence="3" id="KW-1185">Reference proteome</keyword>
<dbReference type="InterPro" id="IPR007278">
    <property type="entry name" value="DUF397"/>
</dbReference>
<evidence type="ECO:0000313" key="3">
    <source>
        <dbReference type="Proteomes" id="UP000034034"/>
    </source>
</evidence>
<dbReference type="HOGENOM" id="CLU_131550_1_0_11"/>